<organism evidence="2 3">
    <name type="scientific">Roridomyces roridus</name>
    <dbReference type="NCBI Taxonomy" id="1738132"/>
    <lineage>
        <taxon>Eukaryota</taxon>
        <taxon>Fungi</taxon>
        <taxon>Dikarya</taxon>
        <taxon>Basidiomycota</taxon>
        <taxon>Agaricomycotina</taxon>
        <taxon>Agaricomycetes</taxon>
        <taxon>Agaricomycetidae</taxon>
        <taxon>Agaricales</taxon>
        <taxon>Marasmiineae</taxon>
        <taxon>Mycenaceae</taxon>
        <taxon>Roridomyces</taxon>
    </lineage>
</organism>
<comment type="caution">
    <text evidence="2">The sequence shown here is derived from an EMBL/GenBank/DDBJ whole genome shotgun (WGS) entry which is preliminary data.</text>
</comment>
<feature type="compositionally biased region" description="Polar residues" evidence="1">
    <location>
        <begin position="144"/>
        <end position="160"/>
    </location>
</feature>
<dbReference type="AlphaFoldDB" id="A0AAD7B9A4"/>
<proteinExistence type="predicted"/>
<name>A0AAD7B9A4_9AGAR</name>
<dbReference type="Proteomes" id="UP001221142">
    <property type="component" value="Unassembled WGS sequence"/>
</dbReference>
<evidence type="ECO:0008006" key="4">
    <source>
        <dbReference type="Google" id="ProtNLM"/>
    </source>
</evidence>
<dbReference type="EMBL" id="JARKIF010000027">
    <property type="protein sequence ID" value="KAJ7614075.1"/>
    <property type="molecule type" value="Genomic_DNA"/>
</dbReference>
<evidence type="ECO:0000313" key="3">
    <source>
        <dbReference type="Proteomes" id="UP001221142"/>
    </source>
</evidence>
<sequence>MGQVVASLSPATTSCFPSFSLLASTMTNAFSLHQLAVLSEEAMPGSISPRSKRDAMFLSPDQIALSLEQALIAAGLKRNPEEEQAPTWLVLDDDASTWEFNAPVASWTSDASTCVSSSSSSPTPAQDLVSRYRSGLKIDLGPGRSSSDSTKANKSCPSSYDHSYDTSFLSMETLSTLSSLSIDIPFQDQCNLKPVFRESRANALLDIREEALAVMDMDGLGLDDPIVCHRPDCRDTLPGMRAFMYHLHIHNMHDRLWKCDACNKGYETRRELTMHQCPKLATSLPSSPIRDTFMRVLTKITSRE</sequence>
<feature type="region of interest" description="Disordered" evidence="1">
    <location>
        <begin position="139"/>
        <end position="160"/>
    </location>
</feature>
<evidence type="ECO:0000256" key="1">
    <source>
        <dbReference type="SAM" id="MobiDB-lite"/>
    </source>
</evidence>
<reference evidence="2" key="1">
    <citation type="submission" date="2023-03" db="EMBL/GenBank/DDBJ databases">
        <title>Massive genome expansion in bonnet fungi (Mycena s.s.) driven by repeated elements and novel gene families across ecological guilds.</title>
        <authorList>
            <consortium name="Lawrence Berkeley National Laboratory"/>
            <person name="Harder C.B."/>
            <person name="Miyauchi S."/>
            <person name="Viragh M."/>
            <person name="Kuo A."/>
            <person name="Thoen E."/>
            <person name="Andreopoulos B."/>
            <person name="Lu D."/>
            <person name="Skrede I."/>
            <person name="Drula E."/>
            <person name="Henrissat B."/>
            <person name="Morin E."/>
            <person name="Kohler A."/>
            <person name="Barry K."/>
            <person name="LaButti K."/>
            <person name="Morin E."/>
            <person name="Salamov A."/>
            <person name="Lipzen A."/>
            <person name="Mereny Z."/>
            <person name="Hegedus B."/>
            <person name="Baldrian P."/>
            <person name="Stursova M."/>
            <person name="Weitz H."/>
            <person name="Taylor A."/>
            <person name="Grigoriev I.V."/>
            <person name="Nagy L.G."/>
            <person name="Martin F."/>
            <person name="Kauserud H."/>
        </authorList>
    </citation>
    <scope>NUCLEOTIDE SEQUENCE</scope>
    <source>
        <strain evidence="2">9284</strain>
    </source>
</reference>
<evidence type="ECO:0000313" key="2">
    <source>
        <dbReference type="EMBL" id="KAJ7614075.1"/>
    </source>
</evidence>
<gene>
    <name evidence="2" type="ORF">FB45DRAFT_261470</name>
</gene>
<keyword evidence="3" id="KW-1185">Reference proteome</keyword>
<protein>
    <recommendedName>
        <fullName evidence="4">C2H2-type domain-containing protein</fullName>
    </recommendedName>
</protein>
<accession>A0AAD7B9A4</accession>